<feature type="transmembrane region" description="Helical" evidence="8">
    <location>
        <begin position="146"/>
        <end position="165"/>
    </location>
</feature>
<feature type="transmembrane region" description="Helical" evidence="8">
    <location>
        <begin position="16"/>
        <end position="34"/>
    </location>
</feature>
<dbReference type="InterPro" id="IPR020846">
    <property type="entry name" value="MFS_dom"/>
</dbReference>
<feature type="domain" description="Major facilitator superfamily (MFS) profile" evidence="9">
    <location>
        <begin position="18"/>
        <end position="474"/>
    </location>
</feature>
<dbReference type="Pfam" id="PF07690">
    <property type="entry name" value="MFS_1"/>
    <property type="match status" value="1"/>
</dbReference>
<evidence type="ECO:0000256" key="4">
    <source>
        <dbReference type="ARBA" id="ARBA00022692"/>
    </source>
</evidence>
<feature type="transmembrane region" description="Helical" evidence="8">
    <location>
        <begin position="239"/>
        <end position="258"/>
    </location>
</feature>
<dbReference type="AlphaFoldDB" id="A0A1J4Q376"/>
<evidence type="ECO:0000256" key="8">
    <source>
        <dbReference type="SAM" id="Phobius"/>
    </source>
</evidence>
<dbReference type="PANTHER" id="PTHR42718:SF46">
    <property type="entry name" value="BLR6921 PROTEIN"/>
    <property type="match status" value="1"/>
</dbReference>
<name>A0A1J4Q376_9ACTN</name>
<evidence type="ECO:0000256" key="3">
    <source>
        <dbReference type="ARBA" id="ARBA00022475"/>
    </source>
</evidence>
<reference evidence="10" key="1">
    <citation type="submission" date="2016-10" db="EMBL/GenBank/DDBJ databases">
        <title>Genome sequence of Streptomyces malaysiense MUSC 136.</title>
        <authorList>
            <person name="Lee L.-H."/>
            <person name="Ser H.-L."/>
        </authorList>
    </citation>
    <scope>NUCLEOTIDE SEQUENCE [LARGE SCALE GENOMIC DNA]</scope>
    <source>
        <strain evidence="10">MUSC 136</strain>
    </source>
</reference>
<evidence type="ECO:0000313" key="11">
    <source>
        <dbReference type="Proteomes" id="UP000034838"/>
    </source>
</evidence>
<keyword evidence="4 8" id="KW-0812">Transmembrane</keyword>
<sequence length="488" mass="50200">MTGDTEALPAPNPLRWKALIGLALVQFIIFLDATNVNVALPSIQRDLNLSQSELTWVVNAYLIAAGGLLLLGGRLGDLVGRRRVFTAGAALLAVSSLTAALSTSSGMLIGSRFAQGVGEALAAPTALSMVALLFTDERERTKALGIWGGLAGLGAASGVLLSGVLTDLASWHWIFYIGVPPCVISLVMTLRLVPETREAAETGGRRTSWLSAVLLTGGMIAFVHGLLNGIDHPWGSSAVLASLIGGLVALAVFAVLQLRSANPLIPLGFFTSRTRLTGYAGQVFMAVSTSVMFFLVVLFMQQTAHYSPLQSGLAWLPYTVLFAPGLVLSTRLMPVLGSRLLLSVGLLVIGVGIFLFSLLGGHSGFVTGLLPGMALAAFGSGLAAPALQLSALDDVSPSNAGLGSGVLTSLQQISQSLGLSVIMTIGLSHAHALRVSGTGAAKAAEEGRSLSFVIAGAVLVVGAVTCYLIANRTIKPAAADDAAVPLTA</sequence>
<evidence type="ECO:0000256" key="7">
    <source>
        <dbReference type="ARBA" id="ARBA00023251"/>
    </source>
</evidence>
<feature type="transmembrane region" description="Helical" evidence="8">
    <location>
        <begin position="209"/>
        <end position="227"/>
    </location>
</feature>
<organism evidence="10 11">
    <name type="scientific">Streptomyces malaysiense</name>
    <dbReference type="NCBI Taxonomy" id="1428626"/>
    <lineage>
        <taxon>Bacteria</taxon>
        <taxon>Bacillati</taxon>
        <taxon>Actinomycetota</taxon>
        <taxon>Actinomycetes</taxon>
        <taxon>Kitasatosporales</taxon>
        <taxon>Streptomycetaceae</taxon>
        <taxon>Streptomyces</taxon>
    </lineage>
</organism>
<keyword evidence="11" id="KW-1185">Reference proteome</keyword>
<dbReference type="PANTHER" id="PTHR42718">
    <property type="entry name" value="MAJOR FACILITATOR SUPERFAMILY MULTIDRUG TRANSPORTER MFSC"/>
    <property type="match status" value="1"/>
</dbReference>
<feature type="transmembrane region" description="Helical" evidence="8">
    <location>
        <begin position="171"/>
        <end position="188"/>
    </location>
</feature>
<gene>
    <name evidence="10" type="ORF">VT52_013595</name>
</gene>
<dbReference type="EMBL" id="LBDA02000030">
    <property type="protein sequence ID" value="OIK27012.1"/>
    <property type="molecule type" value="Genomic_DNA"/>
</dbReference>
<dbReference type="GO" id="GO:0046677">
    <property type="term" value="P:response to antibiotic"/>
    <property type="evidence" value="ECO:0007669"/>
    <property type="project" value="UniProtKB-KW"/>
</dbReference>
<keyword evidence="2" id="KW-0813">Transport</keyword>
<dbReference type="PROSITE" id="PS50850">
    <property type="entry name" value="MFS"/>
    <property type="match status" value="1"/>
</dbReference>
<dbReference type="Gene3D" id="1.20.1720.10">
    <property type="entry name" value="Multidrug resistance protein D"/>
    <property type="match status" value="1"/>
</dbReference>
<keyword evidence="3" id="KW-1003">Cell membrane</keyword>
<feature type="transmembrane region" description="Helical" evidence="8">
    <location>
        <begin position="54"/>
        <end position="72"/>
    </location>
</feature>
<comment type="subcellular location">
    <subcellularLocation>
        <location evidence="1">Cell membrane</location>
        <topology evidence="1">Multi-pass membrane protein</topology>
    </subcellularLocation>
</comment>
<dbReference type="SUPFAM" id="SSF103473">
    <property type="entry name" value="MFS general substrate transporter"/>
    <property type="match status" value="1"/>
</dbReference>
<evidence type="ECO:0000259" key="9">
    <source>
        <dbReference type="PROSITE" id="PS50850"/>
    </source>
</evidence>
<dbReference type="Gene3D" id="1.20.1250.20">
    <property type="entry name" value="MFS general substrate transporter like domains"/>
    <property type="match status" value="1"/>
</dbReference>
<comment type="caution">
    <text evidence="10">The sequence shown here is derived from an EMBL/GenBank/DDBJ whole genome shotgun (WGS) entry which is preliminary data.</text>
</comment>
<feature type="transmembrane region" description="Helical" evidence="8">
    <location>
        <begin position="340"/>
        <end position="359"/>
    </location>
</feature>
<dbReference type="InterPro" id="IPR036259">
    <property type="entry name" value="MFS_trans_sf"/>
</dbReference>
<feature type="transmembrane region" description="Helical" evidence="8">
    <location>
        <begin position="113"/>
        <end position="134"/>
    </location>
</feature>
<evidence type="ECO:0000256" key="5">
    <source>
        <dbReference type="ARBA" id="ARBA00022989"/>
    </source>
</evidence>
<evidence type="ECO:0000256" key="6">
    <source>
        <dbReference type="ARBA" id="ARBA00023136"/>
    </source>
</evidence>
<dbReference type="InterPro" id="IPR011701">
    <property type="entry name" value="MFS"/>
</dbReference>
<dbReference type="GO" id="GO:0022857">
    <property type="term" value="F:transmembrane transporter activity"/>
    <property type="evidence" value="ECO:0007669"/>
    <property type="project" value="InterPro"/>
</dbReference>
<dbReference type="CDD" id="cd17321">
    <property type="entry name" value="MFS_MMR_MDR_like"/>
    <property type="match status" value="1"/>
</dbReference>
<protein>
    <recommendedName>
        <fullName evidence="9">Major facilitator superfamily (MFS) profile domain-containing protein</fullName>
    </recommendedName>
</protein>
<feature type="transmembrane region" description="Helical" evidence="8">
    <location>
        <begin position="450"/>
        <end position="470"/>
    </location>
</feature>
<accession>A0A1J4Q376</accession>
<keyword evidence="5 8" id="KW-1133">Transmembrane helix</keyword>
<evidence type="ECO:0000256" key="1">
    <source>
        <dbReference type="ARBA" id="ARBA00004651"/>
    </source>
</evidence>
<proteinExistence type="predicted"/>
<feature type="transmembrane region" description="Helical" evidence="8">
    <location>
        <begin position="279"/>
        <end position="300"/>
    </location>
</feature>
<keyword evidence="7" id="KW-0046">Antibiotic resistance</keyword>
<feature type="transmembrane region" description="Helical" evidence="8">
    <location>
        <begin position="312"/>
        <end position="328"/>
    </location>
</feature>
<dbReference type="GO" id="GO:0005886">
    <property type="term" value="C:plasma membrane"/>
    <property type="evidence" value="ECO:0007669"/>
    <property type="project" value="UniProtKB-SubCell"/>
</dbReference>
<evidence type="ECO:0000313" key="10">
    <source>
        <dbReference type="EMBL" id="OIK27012.1"/>
    </source>
</evidence>
<keyword evidence="6 8" id="KW-0472">Membrane</keyword>
<evidence type="ECO:0000256" key="2">
    <source>
        <dbReference type="ARBA" id="ARBA00022448"/>
    </source>
</evidence>
<dbReference type="RefSeq" id="WP_053055451.1">
    <property type="nucleotide sequence ID" value="NZ_LBDA02000030.1"/>
</dbReference>
<dbReference type="Proteomes" id="UP000034838">
    <property type="component" value="Unassembled WGS sequence"/>
</dbReference>
<feature type="transmembrane region" description="Helical" evidence="8">
    <location>
        <begin position="84"/>
        <end position="101"/>
    </location>
</feature>